<dbReference type="AlphaFoldDB" id="A0A1J8PKR0"/>
<dbReference type="EMBL" id="LVVM01006016">
    <property type="protein sequence ID" value="OJA09135.1"/>
    <property type="molecule type" value="Genomic_DNA"/>
</dbReference>
<gene>
    <name evidence="1" type="ORF">AZE42_02328</name>
</gene>
<accession>A0A1J8PKR0</accession>
<dbReference type="Proteomes" id="UP000183567">
    <property type="component" value="Unassembled WGS sequence"/>
</dbReference>
<name>A0A1J8PKR0_9AGAM</name>
<sequence length="31" mass="3494">MAGSIMPLTLGRRQSNLSYLKYRTPILQTSP</sequence>
<evidence type="ECO:0000313" key="2">
    <source>
        <dbReference type="Proteomes" id="UP000183567"/>
    </source>
</evidence>
<keyword evidence="2" id="KW-1185">Reference proteome</keyword>
<organism evidence="1 2">
    <name type="scientific">Rhizopogon vesiculosus</name>
    <dbReference type="NCBI Taxonomy" id="180088"/>
    <lineage>
        <taxon>Eukaryota</taxon>
        <taxon>Fungi</taxon>
        <taxon>Dikarya</taxon>
        <taxon>Basidiomycota</taxon>
        <taxon>Agaricomycotina</taxon>
        <taxon>Agaricomycetes</taxon>
        <taxon>Agaricomycetidae</taxon>
        <taxon>Boletales</taxon>
        <taxon>Suillineae</taxon>
        <taxon>Rhizopogonaceae</taxon>
        <taxon>Rhizopogon</taxon>
    </lineage>
</organism>
<comment type="caution">
    <text evidence="1">The sequence shown here is derived from an EMBL/GenBank/DDBJ whole genome shotgun (WGS) entry which is preliminary data.</text>
</comment>
<reference evidence="1 2" key="1">
    <citation type="submission" date="2016-03" db="EMBL/GenBank/DDBJ databases">
        <title>Comparative genomics of the ectomycorrhizal sister species Rhizopogon vinicolor and Rhizopogon vesiculosus (Basidiomycota: Boletales) reveals a divergence of the mating type B locus.</title>
        <authorList>
            <person name="Mujic A.B."/>
            <person name="Kuo A."/>
            <person name="Tritt A."/>
            <person name="Lipzen A."/>
            <person name="Chen C."/>
            <person name="Johnson J."/>
            <person name="Sharma A."/>
            <person name="Barry K."/>
            <person name="Grigoriev I.V."/>
            <person name="Spatafora J.W."/>
        </authorList>
    </citation>
    <scope>NUCLEOTIDE SEQUENCE [LARGE SCALE GENOMIC DNA]</scope>
    <source>
        <strain evidence="1 2">AM-OR11-056</strain>
    </source>
</reference>
<proteinExistence type="predicted"/>
<protein>
    <submittedName>
        <fullName evidence="1">Uncharacterized protein</fullName>
    </submittedName>
</protein>
<evidence type="ECO:0000313" key="1">
    <source>
        <dbReference type="EMBL" id="OJA09135.1"/>
    </source>
</evidence>